<feature type="domain" description="DUF11" evidence="1">
    <location>
        <begin position="539"/>
        <end position="634"/>
    </location>
</feature>
<organism evidence="2 3">
    <name type="scientific">Desulfosarcina alkanivorans</name>
    <dbReference type="NCBI Taxonomy" id="571177"/>
    <lineage>
        <taxon>Bacteria</taxon>
        <taxon>Pseudomonadati</taxon>
        <taxon>Thermodesulfobacteriota</taxon>
        <taxon>Desulfobacteria</taxon>
        <taxon>Desulfobacterales</taxon>
        <taxon>Desulfosarcinaceae</taxon>
        <taxon>Desulfosarcina</taxon>
    </lineage>
</organism>
<name>A0A5K7YIW0_9BACT</name>
<dbReference type="PANTHER" id="PTHR34819:SF3">
    <property type="entry name" value="CELL SURFACE PROTEIN"/>
    <property type="match status" value="1"/>
</dbReference>
<dbReference type="RefSeq" id="WP_155316497.1">
    <property type="nucleotide sequence ID" value="NZ_AP021874.1"/>
</dbReference>
<dbReference type="KEGG" id="dalk:DSCA_22550"/>
<evidence type="ECO:0000313" key="3">
    <source>
        <dbReference type="Proteomes" id="UP000427906"/>
    </source>
</evidence>
<dbReference type="InterPro" id="IPR001434">
    <property type="entry name" value="OmcB-like_DUF11"/>
</dbReference>
<accession>A0A5K7YIW0</accession>
<evidence type="ECO:0000313" key="2">
    <source>
        <dbReference type="EMBL" id="BBO68325.1"/>
    </source>
</evidence>
<dbReference type="Pfam" id="PF01345">
    <property type="entry name" value="DUF11"/>
    <property type="match status" value="1"/>
</dbReference>
<reference evidence="2 3" key="1">
    <citation type="submission" date="2019-11" db="EMBL/GenBank/DDBJ databases">
        <title>Comparative genomics of hydrocarbon-degrading Desulfosarcina strains.</title>
        <authorList>
            <person name="Watanabe M."/>
            <person name="Kojima H."/>
            <person name="Fukui M."/>
        </authorList>
    </citation>
    <scope>NUCLEOTIDE SEQUENCE [LARGE SCALE GENOMIC DNA]</scope>
    <source>
        <strain evidence="2 3">PL12</strain>
    </source>
</reference>
<dbReference type="Proteomes" id="UP000427906">
    <property type="component" value="Chromosome"/>
</dbReference>
<dbReference type="EMBL" id="AP021874">
    <property type="protein sequence ID" value="BBO68325.1"/>
    <property type="molecule type" value="Genomic_DNA"/>
</dbReference>
<dbReference type="InterPro" id="IPR047589">
    <property type="entry name" value="DUF11_rpt"/>
</dbReference>
<evidence type="ECO:0000259" key="1">
    <source>
        <dbReference type="Pfam" id="PF01345"/>
    </source>
</evidence>
<protein>
    <recommendedName>
        <fullName evidence="1">DUF11 domain-containing protein</fullName>
    </recommendedName>
</protein>
<dbReference type="NCBIfam" id="TIGR01451">
    <property type="entry name" value="B_ant_repeat"/>
    <property type="match status" value="2"/>
</dbReference>
<dbReference type="OrthoDB" id="5419691at2"/>
<dbReference type="PANTHER" id="PTHR34819">
    <property type="entry name" value="LARGE CYSTEINE-RICH PERIPLASMIC PROTEIN OMCB"/>
    <property type="match status" value="1"/>
</dbReference>
<gene>
    <name evidence="2" type="ORF">DSCA_22550</name>
</gene>
<dbReference type="InterPro" id="IPR051172">
    <property type="entry name" value="Chlamydia_OmcB"/>
</dbReference>
<dbReference type="AlphaFoldDB" id="A0A5K7YIW0"/>
<proteinExistence type="predicted"/>
<sequence>MHPPIRTYPTHPHWIIGLLVALMTMVAPPCRADLRSGPTWFDANGVGSAPDWHYRAPITIPSDSVANSTIRIDVDFDALLTALGISGTFDADSPRIVKEDGSLAAIQQFTDTVYAGGTDEPGNGQGEIRFILEESGPSTCYLYFDITENGTKAPWPAADTINGNFELDTDNLGALAGWDVDAESGFDAEVRPGETVTVNAVSTDGTPHTGEYAFLLGSRSADEPVSASPAVTLSRSITVPASNPGSLTLRYRAEGWDSSADYDSRYDFIRIRIDGDTVVGPDAGNYAGQPYSPNYGTGYISWNEPGYGRYNYWDRDTGGDAHLGMGLSAGDEPWFDVSASLTAYAGQTVTLEITSNHVHQYRSWFHVDDVAWSVRTLSLGEPQAFGADISRPLTAFPGRFLSIAAVVDARADSVLADVYDQDDNLAAAGIVLFDDGSHGDAAANDGIWSNNGADPAYPTVAIPSGAAIGGVWTTVVLALDGSGNRVSATDGLVHNPSVTGTDETQANFFNIDEQGFTIIEPVPDLSTSTKTVVDLNGGSLYPGDVLAYTITLVESAGMPAADVRVTDVLPASVTGFNLISIPSEAAGTFTDATGTLDVSGISLPGGGSDTIVFEVTVGASAATGATIDNTAAITVPGGTGAGPTVSSPPVSAIPATGNKQLYLRTTTALSRTPPEEPGSNQRIVPNSSHSWTLTPALQQALTIQAGTVSVPVRLMMSRPNLGSSNRSTSIDIDVSGIGSLTNIPVTVGGSVLEYNFSIPLASAPPFSLPPGTAPVLTVSTSNRAIRVYTTSGGTPSRVLLGVDTVINVDSVGFYDDAYPGGTAVASAPPGNTVYVRSVISDPFGSFDISGAFLTLEAPSGGTVLNGVAMDEVLDSGAATKVFETAYDLPGFGSDGTWTATVTATEGTEGTIIHQGAAPLFVGAPLLTVLKSASSTAAGPGDLITYTVQVVNTGTSAAVNIEMDDAMSPYTALRIAYDGTGALPFSLEAAPVGLALGAPVYSDDGGSTYGYSPLVSGGGGAQTGFDGRVSHWRLPVVGTLEGSGSKFTMKYQVVVK</sequence>
<dbReference type="NCBIfam" id="NF041940">
    <property type="entry name" value="choice_anch_X"/>
    <property type="match status" value="1"/>
</dbReference>
<keyword evidence="3" id="KW-1185">Reference proteome</keyword>